<dbReference type="Proteomes" id="UP001281147">
    <property type="component" value="Unassembled WGS sequence"/>
</dbReference>
<dbReference type="EMBL" id="JAUTXU010000023">
    <property type="protein sequence ID" value="KAK3720070.1"/>
    <property type="molecule type" value="Genomic_DNA"/>
</dbReference>
<accession>A0ACC3NNS3</accession>
<proteinExistence type="predicted"/>
<evidence type="ECO:0000313" key="2">
    <source>
        <dbReference type="Proteomes" id="UP001281147"/>
    </source>
</evidence>
<organism evidence="1 2">
    <name type="scientific">Vermiconidia calcicola</name>
    <dbReference type="NCBI Taxonomy" id="1690605"/>
    <lineage>
        <taxon>Eukaryota</taxon>
        <taxon>Fungi</taxon>
        <taxon>Dikarya</taxon>
        <taxon>Ascomycota</taxon>
        <taxon>Pezizomycotina</taxon>
        <taxon>Dothideomycetes</taxon>
        <taxon>Dothideomycetidae</taxon>
        <taxon>Mycosphaerellales</taxon>
        <taxon>Extremaceae</taxon>
        <taxon>Vermiconidia</taxon>
    </lineage>
</organism>
<reference evidence="1" key="1">
    <citation type="submission" date="2023-07" db="EMBL/GenBank/DDBJ databases">
        <title>Black Yeasts Isolated from many extreme environments.</title>
        <authorList>
            <person name="Coleine C."/>
            <person name="Stajich J.E."/>
            <person name="Selbmann L."/>
        </authorList>
    </citation>
    <scope>NUCLEOTIDE SEQUENCE</scope>
    <source>
        <strain evidence="1">CCFEE 5714</strain>
    </source>
</reference>
<comment type="caution">
    <text evidence="1">The sequence shown here is derived from an EMBL/GenBank/DDBJ whole genome shotgun (WGS) entry which is preliminary data.</text>
</comment>
<name>A0ACC3NNS3_9PEZI</name>
<sequence>MVWTELALVGAVASIIVERYAPYVEGAAWAVGKLNDIFDKRSSSSGDVPVLVHFQLNASAQIDAKLLAGMVVTRLGDAEGKARFANEKQGFEVNGTVSELTNVADGLLMGRLSFPVAEDAVAHGKYVMLDQTVEENNVTARFGEMHKSLSMPEHDALLDLLMGAE</sequence>
<gene>
    <name evidence="1" type="ORF">LTR37_003893</name>
</gene>
<evidence type="ECO:0000313" key="1">
    <source>
        <dbReference type="EMBL" id="KAK3720070.1"/>
    </source>
</evidence>
<keyword evidence="2" id="KW-1185">Reference proteome</keyword>
<protein>
    <submittedName>
        <fullName evidence="1">Uncharacterized protein</fullName>
    </submittedName>
</protein>